<sequence>MIDDSGEEEITSDELRENRAKTPRMKPGHQKKYPKGVIPFDLHRRKHLDSRKAAFRPDQITLEQIVAQFRKRQEAEPEFTQAELARQVRISVGHLGNILRGKKPLTSQNKEKLYKTLFLKENLKTAANQS</sequence>
<dbReference type="AlphaFoldDB" id="A0A0S6VT33"/>
<dbReference type="GO" id="GO:0003677">
    <property type="term" value="F:DNA binding"/>
    <property type="evidence" value="ECO:0007669"/>
    <property type="project" value="InterPro"/>
</dbReference>
<accession>A0A0S6VT33</accession>
<dbReference type="EMBL" id="DF820456">
    <property type="protein sequence ID" value="GAK50551.1"/>
    <property type="molecule type" value="Genomic_DNA"/>
</dbReference>
<dbReference type="Proteomes" id="UP000030700">
    <property type="component" value="Unassembled WGS sequence"/>
</dbReference>
<feature type="region of interest" description="Disordered" evidence="1">
    <location>
        <begin position="1"/>
        <end position="35"/>
    </location>
</feature>
<name>A0A0S6VT33_9BACT</name>
<protein>
    <submittedName>
        <fullName evidence="2">Uncharacterized protein</fullName>
    </submittedName>
</protein>
<organism evidence="2">
    <name type="scientific">Candidatus Moduliflexus flocculans</name>
    <dbReference type="NCBI Taxonomy" id="1499966"/>
    <lineage>
        <taxon>Bacteria</taxon>
        <taxon>Candidatus Moduliflexota</taxon>
        <taxon>Candidatus Moduliflexia</taxon>
        <taxon>Candidatus Moduliflexales</taxon>
        <taxon>Candidatus Moduliflexaceae</taxon>
    </lineage>
</organism>
<feature type="compositionally biased region" description="Basic residues" evidence="1">
    <location>
        <begin position="21"/>
        <end position="34"/>
    </location>
</feature>
<dbReference type="InterPro" id="IPR010982">
    <property type="entry name" value="Lambda_DNA-bd_dom_sf"/>
</dbReference>
<proteinExistence type="predicted"/>
<evidence type="ECO:0000313" key="2">
    <source>
        <dbReference type="EMBL" id="GAK50551.1"/>
    </source>
</evidence>
<dbReference type="Gene3D" id="1.10.260.40">
    <property type="entry name" value="lambda repressor-like DNA-binding domains"/>
    <property type="match status" value="1"/>
</dbReference>
<evidence type="ECO:0000256" key="1">
    <source>
        <dbReference type="SAM" id="MobiDB-lite"/>
    </source>
</evidence>
<dbReference type="HOGENOM" id="CLU_1933881_0_0_0"/>
<keyword evidence="3" id="KW-1185">Reference proteome</keyword>
<gene>
    <name evidence="2" type="ORF">U14_01782</name>
</gene>
<feature type="compositionally biased region" description="Acidic residues" evidence="1">
    <location>
        <begin position="1"/>
        <end position="12"/>
    </location>
</feature>
<dbReference type="SUPFAM" id="SSF47413">
    <property type="entry name" value="lambda repressor-like DNA-binding domains"/>
    <property type="match status" value="1"/>
</dbReference>
<reference evidence="2" key="1">
    <citation type="journal article" date="2015" name="PeerJ">
        <title>First genomic representation of candidate bacterial phylum KSB3 points to enhanced environmental sensing as a trigger of wastewater bulking.</title>
        <authorList>
            <person name="Sekiguchi Y."/>
            <person name="Ohashi A."/>
            <person name="Parks D.H."/>
            <person name="Yamauchi T."/>
            <person name="Tyson G.W."/>
            <person name="Hugenholtz P."/>
        </authorList>
    </citation>
    <scope>NUCLEOTIDE SEQUENCE [LARGE SCALE GENOMIC DNA]</scope>
</reference>
<evidence type="ECO:0000313" key="3">
    <source>
        <dbReference type="Proteomes" id="UP000030700"/>
    </source>
</evidence>